<organism evidence="1">
    <name type="scientific">Ophidiomyces ophidiicola</name>
    <dbReference type="NCBI Taxonomy" id="1387563"/>
    <lineage>
        <taxon>Eukaryota</taxon>
        <taxon>Fungi</taxon>
        <taxon>Dikarya</taxon>
        <taxon>Ascomycota</taxon>
        <taxon>Pezizomycotina</taxon>
        <taxon>Eurotiomycetes</taxon>
        <taxon>Eurotiomycetidae</taxon>
        <taxon>Onygenales</taxon>
        <taxon>Onygenaceae</taxon>
        <taxon>Ophidiomyces</taxon>
    </lineage>
</organism>
<sequence length="517" mass="56272">MAAPQNYAPRSLPDSIKDLGLTQVVKDYMSFPKKPDTKTACTAMCNALRHSMPSEVSFPGSESYTTNKASYWAKQQSEISPTCFLAVKTTRSIAVALILSQVSGCPFIIRAGGTSDVPGASNTALGVTIDLRAFNKVTLSTDKKIATVDSGAFWGDVYKELDPQQVTVAGGRASTVGVGGLSLGGGVSYIAGRAGLTCDTVLKYTIMMADGQILEVDQHSHPLLYLALRGGGNNFGVVLKFDFETYPVAQMWGGFRSYVAADTKNIISRGLSSYNANPMGNEDFALITTYAARNGTFFSTVGLSNAKPEADPPIYKSNFPDLLKIKPLVDSTRTTTTKGMTDELARRLPPGLRNQFTTITFKNDAELQNKLVDIYMEEATKLKPQLSTEEGFLPAIVIQPIPTTITSKLKKRGGNALGLTESDGPLILVNISFQWSAVVDDKVVLPAVQRILERTKAWAQARGLTHRYIYLNYAAPLQKPITSYGPENVKKLRQAQMKYDPRKVFELNQPGGFKLNM</sequence>
<accession>A0ACB8V4G7</accession>
<proteinExistence type="predicted"/>
<comment type="caution">
    <text evidence="1">The sequence shown here is derived from an EMBL/GenBank/DDBJ whole genome shotgun (WGS) entry which is preliminary data.</text>
</comment>
<reference evidence="1" key="1">
    <citation type="journal article" date="2022" name="bioRxiv">
        <title>Population genetic analysis of Ophidiomyces ophidiicola, the causative agent of snake fungal disease, indicates recent introductions to the USA.</title>
        <authorList>
            <person name="Ladner J.T."/>
            <person name="Palmer J.M."/>
            <person name="Ettinger C.L."/>
            <person name="Stajich J.E."/>
            <person name="Farrell T.M."/>
            <person name="Glorioso B.M."/>
            <person name="Lawson B."/>
            <person name="Price S.J."/>
            <person name="Stengle A.G."/>
            <person name="Grear D.A."/>
            <person name="Lorch J.M."/>
        </authorList>
    </citation>
    <scope>NUCLEOTIDE SEQUENCE</scope>
    <source>
        <strain evidence="1">NWHC 24266-5</strain>
    </source>
</reference>
<protein>
    <submittedName>
        <fullName evidence="1">Uncharacterized protein</fullName>
    </submittedName>
</protein>
<dbReference type="EMBL" id="JALBCA010000005">
    <property type="protein sequence ID" value="KAI2392691.1"/>
    <property type="molecule type" value="Genomic_DNA"/>
</dbReference>
<evidence type="ECO:0000313" key="1">
    <source>
        <dbReference type="EMBL" id="KAI2392691.1"/>
    </source>
</evidence>
<gene>
    <name evidence="1" type="ORF">LOY88_000487</name>
</gene>
<name>A0ACB8V4G7_9EURO</name>